<gene>
    <name evidence="5" type="ORF">A11S_1214</name>
</gene>
<evidence type="ECO:0000313" key="5">
    <source>
        <dbReference type="EMBL" id="AGH98027.1"/>
    </source>
</evidence>
<dbReference type="NCBIfam" id="TIGR01549">
    <property type="entry name" value="HAD-SF-IA-v1"/>
    <property type="match status" value="1"/>
</dbReference>
<dbReference type="PANTHER" id="PTHR43434:SF1">
    <property type="entry name" value="PHOSPHOGLYCOLATE PHOSPHATASE"/>
    <property type="match status" value="1"/>
</dbReference>
<organism evidence="5 6">
    <name type="scientific">Micavibrio aeruginosavorus EPB</name>
    <dbReference type="NCBI Taxonomy" id="349215"/>
    <lineage>
        <taxon>Bacteria</taxon>
        <taxon>Pseudomonadati</taxon>
        <taxon>Bdellovibrionota</taxon>
        <taxon>Bdellovibrionia</taxon>
        <taxon>Bdellovibrionales</taxon>
        <taxon>Pseudobdellovibrionaceae</taxon>
        <taxon>Micavibrio</taxon>
    </lineage>
</organism>
<dbReference type="Pfam" id="PF13419">
    <property type="entry name" value="HAD_2"/>
    <property type="match status" value="1"/>
</dbReference>
<evidence type="ECO:0000313" key="6">
    <source>
        <dbReference type="Proteomes" id="UP000011932"/>
    </source>
</evidence>
<protein>
    <recommendedName>
        <fullName evidence="4">phosphoglycolate phosphatase</fullName>
        <ecNumber evidence="4">3.1.3.18</ecNumber>
    </recommendedName>
</protein>
<dbReference type="OrthoDB" id="9793014at2"/>
<comment type="catalytic activity">
    <reaction evidence="1">
        <text>2-phosphoglycolate + H2O = glycolate + phosphate</text>
        <dbReference type="Rhea" id="RHEA:14369"/>
        <dbReference type="ChEBI" id="CHEBI:15377"/>
        <dbReference type="ChEBI" id="CHEBI:29805"/>
        <dbReference type="ChEBI" id="CHEBI:43474"/>
        <dbReference type="ChEBI" id="CHEBI:58033"/>
        <dbReference type="EC" id="3.1.3.18"/>
    </reaction>
</comment>
<evidence type="ECO:0000256" key="2">
    <source>
        <dbReference type="ARBA" id="ARBA00004818"/>
    </source>
</evidence>
<dbReference type="GO" id="GO:0006281">
    <property type="term" value="P:DNA repair"/>
    <property type="evidence" value="ECO:0007669"/>
    <property type="project" value="TreeGrafter"/>
</dbReference>
<dbReference type="GO" id="GO:0005829">
    <property type="term" value="C:cytosol"/>
    <property type="evidence" value="ECO:0007669"/>
    <property type="project" value="TreeGrafter"/>
</dbReference>
<evidence type="ECO:0000256" key="4">
    <source>
        <dbReference type="ARBA" id="ARBA00013078"/>
    </source>
</evidence>
<dbReference type="EMBL" id="CP003538">
    <property type="protein sequence ID" value="AGH98027.1"/>
    <property type="molecule type" value="Genomic_DNA"/>
</dbReference>
<proteinExistence type="inferred from homology"/>
<dbReference type="InterPro" id="IPR006439">
    <property type="entry name" value="HAD-SF_hydro_IA"/>
</dbReference>
<comment type="similarity">
    <text evidence="3">Belongs to the HAD-like hydrolase superfamily. CbbY/CbbZ/Gph/YieH family.</text>
</comment>
<sequence length="227" mass="24977">MGDTLTQNFTPASRPAGVFFDWDGTLVDTIPLLREMYARLQNHFGQPPFSDDQFFDNLKYSARELFPRLYGDRSDEAFKIWYENVEKLHLAHIAPMNGAGEVLAHLAAAGVPMGVVSNKRHAVLMKEIDHLGWSKYFASVVGAGEAGRDKPAPDPLILALNQAGLKAGPNIWYIGDTESDLLCSRDAGCASVFLRFDGRHDSAAQNNPPTHIVGDNQGLLTLLKQNL</sequence>
<dbReference type="SUPFAM" id="SSF56784">
    <property type="entry name" value="HAD-like"/>
    <property type="match status" value="1"/>
</dbReference>
<dbReference type="AlphaFoldDB" id="M4VF95"/>
<dbReference type="InterPro" id="IPR023214">
    <property type="entry name" value="HAD_sf"/>
</dbReference>
<evidence type="ECO:0000256" key="3">
    <source>
        <dbReference type="ARBA" id="ARBA00006171"/>
    </source>
</evidence>
<evidence type="ECO:0000256" key="1">
    <source>
        <dbReference type="ARBA" id="ARBA00000830"/>
    </source>
</evidence>
<dbReference type="RefSeq" id="WP_015467565.1">
    <property type="nucleotide sequence ID" value="NC_020812.1"/>
</dbReference>
<name>M4VF95_9BACT</name>
<keyword evidence="5" id="KW-0378">Hydrolase</keyword>
<dbReference type="GO" id="GO:0008967">
    <property type="term" value="F:phosphoglycolate phosphatase activity"/>
    <property type="evidence" value="ECO:0007669"/>
    <property type="project" value="UniProtKB-EC"/>
</dbReference>
<dbReference type="KEGG" id="man:A11S_1214"/>
<dbReference type="SFLD" id="SFLDG01129">
    <property type="entry name" value="C1.5:_HAD__Beta-PGM__Phosphata"/>
    <property type="match status" value="1"/>
</dbReference>
<dbReference type="PANTHER" id="PTHR43434">
    <property type="entry name" value="PHOSPHOGLYCOLATE PHOSPHATASE"/>
    <property type="match status" value="1"/>
</dbReference>
<dbReference type="InterPro" id="IPR041492">
    <property type="entry name" value="HAD_2"/>
</dbReference>
<dbReference type="InterPro" id="IPR050155">
    <property type="entry name" value="HAD-like_hydrolase_sf"/>
</dbReference>
<dbReference type="InterPro" id="IPR036412">
    <property type="entry name" value="HAD-like_sf"/>
</dbReference>
<dbReference type="HOGENOM" id="CLU_045011_19_3_5"/>
<dbReference type="Proteomes" id="UP000011932">
    <property type="component" value="Chromosome"/>
</dbReference>
<accession>M4VF95</accession>
<dbReference type="Gene3D" id="1.10.150.730">
    <property type="match status" value="1"/>
</dbReference>
<comment type="pathway">
    <text evidence="2">Organic acid metabolism; glycolate biosynthesis; glycolate from 2-phosphoglycolate: step 1/1.</text>
</comment>
<dbReference type="EC" id="3.1.3.18" evidence="4"/>
<dbReference type="SFLD" id="SFLDS00003">
    <property type="entry name" value="Haloacid_Dehalogenase"/>
    <property type="match status" value="1"/>
</dbReference>
<dbReference type="Gene3D" id="3.40.50.1000">
    <property type="entry name" value="HAD superfamily/HAD-like"/>
    <property type="match status" value="1"/>
</dbReference>
<reference evidence="5 6" key="1">
    <citation type="journal article" date="2013" name="ISME J.">
        <title>By their genes ye shall know them: genomic signatures of predatory bacteria.</title>
        <authorList>
            <person name="Pasternak Z."/>
            <person name="Pietrokovski S."/>
            <person name="Rotem O."/>
            <person name="Gophna U."/>
            <person name="Lurie-Weinberger M.N."/>
            <person name="Jurkevitch E."/>
        </authorList>
    </citation>
    <scope>NUCLEOTIDE SEQUENCE [LARGE SCALE GENOMIC DNA]</scope>
    <source>
        <strain evidence="5">EPB</strain>
    </source>
</reference>
<dbReference type="STRING" id="349215.A11S_1214"/>